<protein>
    <submittedName>
        <fullName evidence="9">FtsQ-type POTRA domain-containing protein</fullName>
    </submittedName>
</protein>
<evidence type="ECO:0000256" key="1">
    <source>
        <dbReference type="ARBA" id="ARBA00004370"/>
    </source>
</evidence>
<evidence type="ECO:0000256" key="4">
    <source>
        <dbReference type="ARBA" id="ARBA00022692"/>
    </source>
</evidence>
<dbReference type="Pfam" id="PF08478">
    <property type="entry name" value="POTRA_1"/>
    <property type="match status" value="1"/>
</dbReference>
<dbReference type="GO" id="GO:0005886">
    <property type="term" value="C:plasma membrane"/>
    <property type="evidence" value="ECO:0007669"/>
    <property type="project" value="TreeGrafter"/>
</dbReference>
<comment type="caution">
    <text evidence="9">The sequence shown here is derived from an EMBL/GenBank/DDBJ whole genome shotgun (WGS) entry which is preliminary data.</text>
</comment>
<evidence type="ECO:0000256" key="7">
    <source>
        <dbReference type="ARBA" id="ARBA00023306"/>
    </source>
</evidence>
<dbReference type="InterPro" id="IPR013685">
    <property type="entry name" value="POTRA_FtsQ_type"/>
</dbReference>
<evidence type="ECO:0000259" key="8">
    <source>
        <dbReference type="PROSITE" id="PS51779"/>
    </source>
</evidence>
<comment type="subcellular location">
    <subcellularLocation>
        <location evidence="1">Membrane</location>
    </subcellularLocation>
</comment>
<gene>
    <name evidence="9" type="ORF">IAB02_04720</name>
</gene>
<evidence type="ECO:0000256" key="3">
    <source>
        <dbReference type="ARBA" id="ARBA00022618"/>
    </source>
</evidence>
<name>A0A9D1IAK3_9FIRM</name>
<dbReference type="PROSITE" id="PS51779">
    <property type="entry name" value="POTRA"/>
    <property type="match status" value="1"/>
</dbReference>
<dbReference type="PANTHER" id="PTHR37820">
    <property type="entry name" value="CELL DIVISION PROTEIN DIVIB"/>
    <property type="match status" value="1"/>
</dbReference>
<evidence type="ECO:0000313" key="9">
    <source>
        <dbReference type="EMBL" id="HIU33845.1"/>
    </source>
</evidence>
<dbReference type="AlphaFoldDB" id="A0A9D1IAK3"/>
<evidence type="ECO:0000256" key="2">
    <source>
        <dbReference type="ARBA" id="ARBA00022475"/>
    </source>
</evidence>
<dbReference type="GO" id="GO:0051301">
    <property type="term" value="P:cell division"/>
    <property type="evidence" value="ECO:0007669"/>
    <property type="project" value="UniProtKB-KW"/>
</dbReference>
<dbReference type="Proteomes" id="UP000824072">
    <property type="component" value="Unassembled WGS sequence"/>
</dbReference>
<evidence type="ECO:0000256" key="5">
    <source>
        <dbReference type="ARBA" id="ARBA00022989"/>
    </source>
</evidence>
<dbReference type="Gene3D" id="3.10.20.310">
    <property type="entry name" value="membrane protein fhac"/>
    <property type="match status" value="1"/>
</dbReference>
<keyword evidence="4" id="KW-0812">Transmembrane</keyword>
<feature type="domain" description="POTRA" evidence="8">
    <location>
        <begin position="30"/>
        <end position="98"/>
    </location>
</feature>
<reference evidence="9" key="2">
    <citation type="journal article" date="2021" name="PeerJ">
        <title>Extensive microbial diversity within the chicken gut microbiome revealed by metagenomics and culture.</title>
        <authorList>
            <person name="Gilroy R."/>
            <person name="Ravi A."/>
            <person name="Getino M."/>
            <person name="Pursley I."/>
            <person name="Horton D.L."/>
            <person name="Alikhan N.F."/>
            <person name="Baker D."/>
            <person name="Gharbi K."/>
            <person name="Hall N."/>
            <person name="Watson M."/>
            <person name="Adriaenssens E.M."/>
            <person name="Foster-Nyarko E."/>
            <person name="Jarju S."/>
            <person name="Secka A."/>
            <person name="Antonio M."/>
            <person name="Oren A."/>
            <person name="Chaudhuri R.R."/>
            <person name="La Ragione R."/>
            <person name="Hildebrand F."/>
            <person name="Pallen M.J."/>
        </authorList>
    </citation>
    <scope>NUCLEOTIDE SEQUENCE</scope>
    <source>
        <strain evidence="9">ChiHcec3-11533</strain>
    </source>
</reference>
<dbReference type="PANTHER" id="PTHR37820:SF1">
    <property type="entry name" value="CELL DIVISION PROTEIN FTSQ"/>
    <property type="match status" value="1"/>
</dbReference>
<organism evidence="9 10">
    <name type="scientific">Candidatus Pullichristensenella excrementigallinarum</name>
    <dbReference type="NCBI Taxonomy" id="2840907"/>
    <lineage>
        <taxon>Bacteria</taxon>
        <taxon>Bacillati</taxon>
        <taxon>Bacillota</taxon>
        <taxon>Clostridia</taxon>
        <taxon>Candidatus Pullichristensenella</taxon>
    </lineage>
</organism>
<proteinExistence type="predicted"/>
<keyword evidence="2" id="KW-1003">Cell membrane</keyword>
<keyword evidence="7" id="KW-0131">Cell cycle</keyword>
<dbReference type="InterPro" id="IPR050487">
    <property type="entry name" value="FtsQ_DivIB"/>
</dbReference>
<sequence>MRRRRKALFFVVLAAVLCLAVWLGLENWAFRIRDVQVVGNASVAAEDVIRASKLTLGGKLRSVDQEDVRTAINSTGTLEFVSLKRKYPSTVILEIRERTRDAVVKHAGIVLTLDRDGYVVEKGDSAPDGNWVYVTGLDIGSYHVGEQVAVSKDKLAALRAVIDALDEHQARTYVSELNLENTRSIYLYTRTAMRVDLGDAQNMNNKIMWMTAALQDLEARGQTTGKLDASSGTKADYSPNL</sequence>
<evidence type="ECO:0000313" key="10">
    <source>
        <dbReference type="Proteomes" id="UP000824072"/>
    </source>
</evidence>
<accession>A0A9D1IAK3</accession>
<keyword evidence="3" id="KW-0132">Cell division</keyword>
<dbReference type="EMBL" id="DVMU01000103">
    <property type="protein sequence ID" value="HIU33845.1"/>
    <property type="molecule type" value="Genomic_DNA"/>
</dbReference>
<evidence type="ECO:0000256" key="6">
    <source>
        <dbReference type="ARBA" id="ARBA00023136"/>
    </source>
</evidence>
<reference evidence="9" key="1">
    <citation type="submission" date="2020-10" db="EMBL/GenBank/DDBJ databases">
        <authorList>
            <person name="Gilroy R."/>
        </authorList>
    </citation>
    <scope>NUCLEOTIDE SEQUENCE</scope>
    <source>
        <strain evidence="9">ChiHcec3-11533</strain>
    </source>
</reference>
<keyword evidence="6" id="KW-0472">Membrane</keyword>
<keyword evidence="5" id="KW-1133">Transmembrane helix</keyword>
<dbReference type="InterPro" id="IPR034746">
    <property type="entry name" value="POTRA"/>
</dbReference>